<dbReference type="EMBL" id="RQYS01000011">
    <property type="protein sequence ID" value="RRD62407.1"/>
    <property type="molecule type" value="Genomic_DNA"/>
</dbReference>
<evidence type="ECO:0000256" key="4">
    <source>
        <dbReference type="ARBA" id="ARBA00022679"/>
    </source>
</evidence>
<dbReference type="GO" id="GO:0005886">
    <property type="term" value="C:plasma membrane"/>
    <property type="evidence" value="ECO:0007669"/>
    <property type="project" value="TreeGrafter"/>
</dbReference>
<dbReference type="InterPro" id="IPR003594">
    <property type="entry name" value="HATPase_dom"/>
</dbReference>
<dbReference type="CDD" id="cd00082">
    <property type="entry name" value="HisKA"/>
    <property type="match status" value="1"/>
</dbReference>
<dbReference type="RefSeq" id="WP_124750879.1">
    <property type="nucleotide sequence ID" value="NZ_RQYS01000011.1"/>
</dbReference>
<dbReference type="Gene3D" id="1.10.287.130">
    <property type="match status" value="1"/>
</dbReference>
<dbReference type="PANTHER" id="PTHR45453">
    <property type="entry name" value="PHOSPHATE REGULON SENSOR PROTEIN PHOR"/>
    <property type="match status" value="1"/>
</dbReference>
<name>A0A3P1XWV0_TANFO</name>
<dbReference type="GO" id="GO:0016036">
    <property type="term" value="P:cellular response to phosphate starvation"/>
    <property type="evidence" value="ECO:0007669"/>
    <property type="project" value="TreeGrafter"/>
</dbReference>
<keyword evidence="3" id="KW-0597">Phosphoprotein</keyword>
<dbReference type="CDD" id="cd00075">
    <property type="entry name" value="HATPase"/>
    <property type="match status" value="1"/>
</dbReference>
<evidence type="ECO:0000313" key="10">
    <source>
        <dbReference type="Proteomes" id="UP000278609"/>
    </source>
</evidence>
<dbReference type="SUPFAM" id="SSF55874">
    <property type="entry name" value="ATPase domain of HSP90 chaperone/DNA topoisomerase II/histidine kinase"/>
    <property type="match status" value="1"/>
</dbReference>
<dbReference type="AlphaFoldDB" id="A0A3P1XWV0"/>
<keyword evidence="7" id="KW-0472">Membrane</keyword>
<proteinExistence type="predicted"/>
<evidence type="ECO:0000256" key="3">
    <source>
        <dbReference type="ARBA" id="ARBA00022553"/>
    </source>
</evidence>
<dbReference type="SUPFAM" id="SSF47384">
    <property type="entry name" value="Homodimeric domain of signal transducing histidine kinase"/>
    <property type="match status" value="1"/>
</dbReference>
<dbReference type="SMART" id="SM00387">
    <property type="entry name" value="HATPase_c"/>
    <property type="match status" value="1"/>
</dbReference>
<dbReference type="GO" id="GO:0004721">
    <property type="term" value="F:phosphoprotein phosphatase activity"/>
    <property type="evidence" value="ECO:0007669"/>
    <property type="project" value="TreeGrafter"/>
</dbReference>
<comment type="catalytic activity">
    <reaction evidence="1">
        <text>ATP + protein L-histidine = ADP + protein N-phospho-L-histidine.</text>
        <dbReference type="EC" id="2.7.13.3"/>
    </reaction>
</comment>
<evidence type="ECO:0000256" key="2">
    <source>
        <dbReference type="ARBA" id="ARBA00012438"/>
    </source>
</evidence>
<protein>
    <recommendedName>
        <fullName evidence="2">histidine kinase</fullName>
        <ecNumber evidence="2">2.7.13.3</ecNumber>
    </recommendedName>
</protein>
<dbReference type="Proteomes" id="UP000278609">
    <property type="component" value="Unassembled WGS sequence"/>
</dbReference>
<evidence type="ECO:0000313" key="9">
    <source>
        <dbReference type="EMBL" id="RRD62407.1"/>
    </source>
</evidence>
<accession>A0A3P1XWV0</accession>
<dbReference type="EC" id="2.7.13.3" evidence="2"/>
<evidence type="ECO:0000256" key="7">
    <source>
        <dbReference type="SAM" id="Phobius"/>
    </source>
</evidence>
<evidence type="ECO:0000259" key="8">
    <source>
        <dbReference type="PROSITE" id="PS50109"/>
    </source>
</evidence>
<keyword evidence="7" id="KW-0812">Transmembrane</keyword>
<dbReference type="GO" id="GO:0000155">
    <property type="term" value="F:phosphorelay sensor kinase activity"/>
    <property type="evidence" value="ECO:0007669"/>
    <property type="project" value="InterPro"/>
</dbReference>
<dbReference type="PRINTS" id="PR00344">
    <property type="entry name" value="BCTRLSENSOR"/>
</dbReference>
<dbReference type="InterPro" id="IPR005467">
    <property type="entry name" value="His_kinase_dom"/>
</dbReference>
<sequence>MEKRIKILHGLTIGAILAFCTMQGYWLYLRYLYTLEIHENELYETVLEVMQEEREVRKLKKKTDINILTNTRITASAQSGKAGILNTVFDIYAVDSSKLALENISKRDIKDIISRYQTAPTEGITHYHFDITNHPKHPNEYDALERFIIDFRNPFEIARIDSLLNERGITAKAIHVERADSMVWLPLRFNHTSTFDPHITVSYPYDIFEKEMVNITLPVELSPVLSNMMNLLLLSTVLSVFLVSCLVAQIATIRKQRKVEELRKDFIHTMIHELKRPISTLKMCISFMRNDKLMEDQESKEAVLADSRQELNNLSSYFSKLRDLTFNDITEIPLTLSAFDLRSTLTDCIDKLIIPSGKSATIHLLTDAKLMVTADKMHLSHIINNLLENAIKYSEEKVEIKINYSENNHESVTITVQDNGFGISKSDRKYIFDKFFRSPSITNRNIPGMGLGLAYVRQLVMAHAGSIEVESEEGIGTVFTIKLPQ</sequence>
<evidence type="ECO:0000256" key="5">
    <source>
        <dbReference type="ARBA" id="ARBA00022777"/>
    </source>
</evidence>
<feature type="transmembrane region" description="Helical" evidence="7">
    <location>
        <begin position="231"/>
        <end position="253"/>
    </location>
</feature>
<dbReference type="Pfam" id="PF02518">
    <property type="entry name" value="HATPase_c"/>
    <property type="match status" value="1"/>
</dbReference>
<keyword evidence="6" id="KW-0902">Two-component regulatory system</keyword>
<organism evidence="9 10">
    <name type="scientific">Tannerella forsythia</name>
    <name type="common">Bacteroides forsythus</name>
    <dbReference type="NCBI Taxonomy" id="28112"/>
    <lineage>
        <taxon>Bacteria</taxon>
        <taxon>Pseudomonadati</taxon>
        <taxon>Bacteroidota</taxon>
        <taxon>Bacteroidia</taxon>
        <taxon>Bacteroidales</taxon>
        <taxon>Tannerellaceae</taxon>
        <taxon>Tannerella</taxon>
    </lineage>
</organism>
<reference evidence="9 10" key="1">
    <citation type="submission" date="2018-11" db="EMBL/GenBank/DDBJ databases">
        <title>Genomes From Bacteria Associated with the Canine Oral Cavity: a Test Case for Automated Genome-Based Taxonomic Assignment.</title>
        <authorList>
            <person name="Coil D.A."/>
            <person name="Jospin G."/>
            <person name="Darling A.E."/>
            <person name="Wallis C."/>
            <person name="Davis I.J."/>
            <person name="Harris S."/>
            <person name="Eisen J.A."/>
            <person name="Holcombe L.J."/>
            <person name="O'Flynn C."/>
        </authorList>
    </citation>
    <scope>NUCLEOTIDE SEQUENCE [LARGE SCALE GENOMIC DNA]</scope>
    <source>
        <strain evidence="9 10">OH2617_COT-023</strain>
    </source>
</reference>
<dbReference type="InterPro" id="IPR050351">
    <property type="entry name" value="BphY/WalK/GraS-like"/>
</dbReference>
<dbReference type="Gene3D" id="3.30.565.10">
    <property type="entry name" value="Histidine kinase-like ATPase, C-terminal domain"/>
    <property type="match status" value="1"/>
</dbReference>
<dbReference type="FunFam" id="3.30.565.10:FF:000006">
    <property type="entry name" value="Sensor histidine kinase WalK"/>
    <property type="match status" value="1"/>
</dbReference>
<dbReference type="InterPro" id="IPR003661">
    <property type="entry name" value="HisK_dim/P_dom"/>
</dbReference>
<dbReference type="PANTHER" id="PTHR45453:SF1">
    <property type="entry name" value="PHOSPHATE REGULON SENSOR PROTEIN PHOR"/>
    <property type="match status" value="1"/>
</dbReference>
<comment type="caution">
    <text evidence="9">The sequence shown here is derived from an EMBL/GenBank/DDBJ whole genome shotgun (WGS) entry which is preliminary data.</text>
</comment>
<dbReference type="InterPro" id="IPR036890">
    <property type="entry name" value="HATPase_C_sf"/>
</dbReference>
<gene>
    <name evidence="9" type="ORF">EII40_03425</name>
</gene>
<dbReference type="OrthoDB" id="9804645at2"/>
<feature type="domain" description="Histidine kinase" evidence="8">
    <location>
        <begin position="269"/>
        <end position="485"/>
    </location>
</feature>
<evidence type="ECO:0000256" key="1">
    <source>
        <dbReference type="ARBA" id="ARBA00000085"/>
    </source>
</evidence>
<keyword evidence="5 9" id="KW-0418">Kinase</keyword>
<dbReference type="PROSITE" id="PS50109">
    <property type="entry name" value="HIS_KIN"/>
    <property type="match status" value="1"/>
</dbReference>
<keyword evidence="4" id="KW-0808">Transferase</keyword>
<dbReference type="InterPro" id="IPR004358">
    <property type="entry name" value="Sig_transdc_His_kin-like_C"/>
</dbReference>
<keyword evidence="7" id="KW-1133">Transmembrane helix</keyword>
<feature type="transmembrane region" description="Helical" evidence="7">
    <location>
        <begin position="7"/>
        <end position="28"/>
    </location>
</feature>
<evidence type="ECO:0000256" key="6">
    <source>
        <dbReference type="ARBA" id="ARBA00023012"/>
    </source>
</evidence>
<dbReference type="InterPro" id="IPR036097">
    <property type="entry name" value="HisK_dim/P_sf"/>
</dbReference>